<dbReference type="EMBL" id="SAVA01000005">
    <property type="protein sequence ID" value="RWR52165.1"/>
    <property type="molecule type" value="Genomic_DNA"/>
</dbReference>
<evidence type="ECO:0000313" key="2">
    <source>
        <dbReference type="Proteomes" id="UP000288071"/>
    </source>
</evidence>
<proteinExistence type="predicted"/>
<dbReference type="RefSeq" id="WP_128156298.1">
    <property type="nucleotide sequence ID" value="NZ_JBHSOM010000006.1"/>
</dbReference>
<dbReference type="Proteomes" id="UP000288071">
    <property type="component" value="Unassembled WGS sequence"/>
</dbReference>
<gene>
    <name evidence="1" type="ORF">EOW66_10395</name>
</gene>
<keyword evidence="2" id="KW-1185">Reference proteome</keyword>
<evidence type="ECO:0000313" key="1">
    <source>
        <dbReference type="EMBL" id="RWR52165.1"/>
    </source>
</evidence>
<protein>
    <submittedName>
        <fullName evidence="1">DUF1850 domain-containing protein</fullName>
    </submittedName>
</protein>
<comment type="caution">
    <text evidence="1">The sequence shown here is derived from an EMBL/GenBank/DDBJ whole genome shotgun (WGS) entry which is preliminary data.</text>
</comment>
<sequence>MTLCILAGGKALALAVGTFTLSWTHSVQHTTWWERWEVTGTGLRPVEARVTSAGAGMEAPPDAILEPDGWHYFPKLPLQREVFLAASGATLGGWTLCAEGACREIGATEGAPIRLWVAPGCDG</sequence>
<dbReference type="AlphaFoldDB" id="A0A3S3LTL7"/>
<reference evidence="1 2" key="2">
    <citation type="submission" date="2019-01" db="EMBL/GenBank/DDBJ databases">
        <title>Sinorhodobacter populi sp. nov. isolated from the symptomatic bark tissue of Populus euramericana canker.</title>
        <authorList>
            <person name="Xu G."/>
        </authorList>
    </citation>
    <scope>NUCLEOTIDE SEQUENCE [LARGE SCALE GENOMIC DNA]</scope>
    <source>
        <strain evidence="1 2">CGMCC 1.12963</strain>
    </source>
</reference>
<dbReference type="InterPro" id="IPR015001">
    <property type="entry name" value="DUF1850"/>
</dbReference>
<organism evidence="1 2">
    <name type="scientific">Paenirhodobacter huangdaonensis</name>
    <dbReference type="NCBI Taxonomy" id="2501515"/>
    <lineage>
        <taxon>Bacteria</taxon>
        <taxon>Pseudomonadati</taxon>
        <taxon>Pseudomonadota</taxon>
        <taxon>Alphaproteobacteria</taxon>
        <taxon>Rhodobacterales</taxon>
        <taxon>Rhodobacter group</taxon>
        <taxon>Paenirhodobacter</taxon>
    </lineage>
</organism>
<accession>A0A3S3LTL7</accession>
<name>A0A3S3LTL7_9RHOB</name>
<dbReference type="Pfam" id="PF08905">
    <property type="entry name" value="DUF1850"/>
    <property type="match status" value="1"/>
</dbReference>
<reference evidence="2" key="1">
    <citation type="submission" date="2019-01" db="EMBL/GenBank/DDBJ databases">
        <title>Sinorhodobacter populi sp. nov. isolated from the symptomatic bark tissue of Populus euramericana canker.</title>
        <authorList>
            <person name="Li Y."/>
        </authorList>
    </citation>
    <scope>NUCLEOTIDE SEQUENCE [LARGE SCALE GENOMIC DNA]</scope>
    <source>
        <strain evidence="2">CGMCC 1.12963</strain>
    </source>
</reference>